<dbReference type="EMBL" id="VTVE01000002">
    <property type="protein sequence ID" value="NEX01771.1"/>
    <property type="molecule type" value="Genomic_DNA"/>
</dbReference>
<proteinExistence type="predicted"/>
<dbReference type="GO" id="GO:0006260">
    <property type="term" value="P:DNA replication"/>
    <property type="evidence" value="ECO:0007669"/>
    <property type="project" value="InterPro"/>
</dbReference>
<comment type="caution">
    <text evidence="2">The sequence shown here is derived from an EMBL/GenBank/DDBJ whole genome shotgun (WGS) entry which is preliminary data.</text>
</comment>
<feature type="domain" description="Bacterial DNA polymerase III alpha subunit NTPase" evidence="1">
    <location>
        <begin position="12"/>
        <end position="96"/>
    </location>
</feature>
<dbReference type="GO" id="GO:0008408">
    <property type="term" value="F:3'-5' exonuclease activity"/>
    <property type="evidence" value="ECO:0007669"/>
    <property type="project" value="InterPro"/>
</dbReference>
<evidence type="ECO:0000259" key="1">
    <source>
        <dbReference type="Pfam" id="PF07733"/>
    </source>
</evidence>
<dbReference type="AlphaFoldDB" id="A0A6M0LLM2"/>
<sequence>MKYPYVEDADKKLLLLCESKFQKLYKVDKKEEARERLLWELEITEKQKSASCWLFIYDVLQAINANEEEYWFRGTVGSLVLAYLLGMTSIDPVDCNPKLYSEFCINDSNDYRCCFEANVSPSLYEKLVAYFDENLLHDNISKFFTDEGDYCGVVIGGEQRRVYKGFASIPDSFHFLFFPYEKTAAKAKLENYRPFLECKPIEVADYIKCLGLGHGIGVWENNAEYLIKNGIVTLHEVIGNREDVYEMLLDHGVDRKIAFEITDYVRKGIPKHRGWNAEMLDVMENANIPAWFIESCTKIACLFPRAHWMNYCQYYKGEFVYE</sequence>
<dbReference type="PANTHER" id="PTHR32294">
    <property type="entry name" value="DNA POLYMERASE III SUBUNIT ALPHA"/>
    <property type="match status" value="1"/>
</dbReference>
<reference evidence="2 3" key="1">
    <citation type="submission" date="2019-09" db="EMBL/GenBank/DDBJ databases">
        <authorList>
            <person name="Pidcock S.E."/>
            <person name="Huws S.A."/>
        </authorList>
    </citation>
    <scope>NUCLEOTIDE SEQUENCE [LARGE SCALE GENOMIC DNA]</scope>
    <source>
        <strain evidence="2 3">MZ8</strain>
    </source>
</reference>
<evidence type="ECO:0000313" key="2">
    <source>
        <dbReference type="EMBL" id="NEX01771.1"/>
    </source>
</evidence>
<reference evidence="2 3" key="2">
    <citation type="submission" date="2020-03" db="EMBL/GenBank/DDBJ databases">
        <title>Investigating the evolutionary divergence of the Butyrivibrio group.</title>
        <authorList>
            <person name="Skvortsov T."/>
            <person name="Santos F.G."/>
            <person name="Ting K.S."/>
            <person name="Creevey C.J."/>
        </authorList>
    </citation>
    <scope>NUCLEOTIDE SEQUENCE [LARGE SCALE GENOMIC DNA]</scope>
    <source>
        <strain evidence="2 3">MZ8</strain>
    </source>
</reference>
<evidence type="ECO:0000313" key="3">
    <source>
        <dbReference type="Proteomes" id="UP000473091"/>
    </source>
</evidence>
<dbReference type="Pfam" id="PF07733">
    <property type="entry name" value="DNA_pol3_alpha"/>
    <property type="match status" value="1"/>
</dbReference>
<dbReference type="InterPro" id="IPR011708">
    <property type="entry name" value="DNA_pol3_alpha_NTPase_dom"/>
</dbReference>
<dbReference type="RefSeq" id="WP_090487955.1">
    <property type="nucleotide sequence ID" value="NZ_VTVE01000002.1"/>
</dbReference>
<dbReference type="Proteomes" id="UP000473091">
    <property type="component" value="Unassembled WGS sequence"/>
</dbReference>
<dbReference type="Gene3D" id="6.10.140.1510">
    <property type="match status" value="1"/>
</dbReference>
<name>A0A6M0LLM2_PSEXY</name>
<protein>
    <recommendedName>
        <fullName evidence="1">Bacterial DNA polymerase III alpha subunit NTPase domain-containing protein</fullName>
    </recommendedName>
</protein>
<accession>A0A6M0LLM2</accession>
<gene>
    <name evidence="2" type="ORF">F0Q01_07750</name>
</gene>
<organism evidence="2 3">
    <name type="scientific">Pseudobutyrivibrio xylanivorans</name>
    <dbReference type="NCBI Taxonomy" id="185007"/>
    <lineage>
        <taxon>Bacteria</taxon>
        <taxon>Bacillati</taxon>
        <taxon>Bacillota</taxon>
        <taxon>Clostridia</taxon>
        <taxon>Lachnospirales</taxon>
        <taxon>Lachnospiraceae</taxon>
        <taxon>Pseudobutyrivibrio</taxon>
    </lineage>
</organism>
<dbReference type="InterPro" id="IPR004805">
    <property type="entry name" value="DnaE2/DnaE/PolC"/>
</dbReference>